<dbReference type="SUPFAM" id="SSF54719">
    <property type="entry name" value="Fe,Mn superoxide dismutase (SOD), C-terminal domain"/>
    <property type="match status" value="1"/>
</dbReference>
<dbReference type="InterPro" id="IPR036314">
    <property type="entry name" value="SOD_C_sf"/>
</dbReference>
<dbReference type="Gene3D" id="3.55.40.20">
    <property type="entry name" value="Iron/manganese superoxide dismutase, C-terminal domain"/>
    <property type="match status" value="1"/>
</dbReference>
<dbReference type="InterPro" id="IPR019833">
    <property type="entry name" value="Mn/Fe_SOD_BS"/>
</dbReference>
<dbReference type="PANTHER" id="PTHR43595">
    <property type="entry name" value="37S RIBOSOMAL PROTEIN S26, MITOCHONDRIAL"/>
    <property type="match status" value="1"/>
</dbReference>
<keyword evidence="4" id="KW-1185">Reference proteome</keyword>
<dbReference type="PROSITE" id="PS00088">
    <property type="entry name" value="SOD_MN"/>
    <property type="match status" value="1"/>
</dbReference>
<proteinExistence type="predicted"/>
<protein>
    <submittedName>
        <fullName evidence="3">Superoxide dismutase [Mn] 1</fullName>
    </submittedName>
</protein>
<dbReference type="HOGENOM" id="CLU_2292454_0_0_1"/>
<dbReference type="InterPro" id="IPR019832">
    <property type="entry name" value="Mn/Fe_SOD_C"/>
</dbReference>
<dbReference type="GO" id="GO:0046872">
    <property type="term" value="F:metal ion binding"/>
    <property type="evidence" value="ECO:0007669"/>
    <property type="project" value="InterPro"/>
</dbReference>
<evidence type="ECO:0000313" key="4">
    <source>
        <dbReference type="Proteomes" id="UP000016927"/>
    </source>
</evidence>
<dbReference type="AlphaFoldDB" id="R0MR72"/>
<dbReference type="STRING" id="578461.R0MR72"/>
<organism evidence="3 4">
    <name type="scientific">Nosema bombycis (strain CQ1 / CVCC 102059)</name>
    <name type="common">Microsporidian parasite</name>
    <name type="synonym">Pebrine of silkworm</name>
    <dbReference type="NCBI Taxonomy" id="578461"/>
    <lineage>
        <taxon>Eukaryota</taxon>
        <taxon>Fungi</taxon>
        <taxon>Fungi incertae sedis</taxon>
        <taxon>Microsporidia</taxon>
        <taxon>Nosematidae</taxon>
        <taxon>Nosema</taxon>
    </lineage>
</organism>
<dbReference type="VEuPathDB" id="MicrosporidiaDB:NBO_4g0001"/>
<gene>
    <name evidence="3" type="primary">SODM1</name>
    <name evidence="3" type="ORF">NBO_4g0001</name>
</gene>
<dbReference type="GO" id="GO:0005737">
    <property type="term" value="C:cytoplasm"/>
    <property type="evidence" value="ECO:0007669"/>
    <property type="project" value="TreeGrafter"/>
</dbReference>
<accession>R0MR72</accession>
<dbReference type="OrthoDB" id="239262at2759"/>
<evidence type="ECO:0000259" key="2">
    <source>
        <dbReference type="Pfam" id="PF02777"/>
    </source>
</evidence>
<dbReference type="PANTHER" id="PTHR43595:SF2">
    <property type="entry name" value="SMALL RIBOSOMAL SUBUNIT PROTEIN MS42"/>
    <property type="match status" value="1"/>
</dbReference>
<reference evidence="3 4" key="1">
    <citation type="journal article" date="2013" name="BMC Genomics">
        <title>Comparative genomics of parasitic silkworm microsporidia reveal an association between genome expansion and host adaptation.</title>
        <authorList>
            <person name="Pan G."/>
            <person name="Xu J."/>
            <person name="Li T."/>
            <person name="Xia Q."/>
            <person name="Liu S.L."/>
            <person name="Zhang G."/>
            <person name="Li S."/>
            <person name="Li C."/>
            <person name="Liu H."/>
            <person name="Yang L."/>
            <person name="Liu T."/>
            <person name="Zhang X."/>
            <person name="Wu Z."/>
            <person name="Fan W."/>
            <person name="Dang X."/>
            <person name="Xiang H."/>
            <person name="Tao M."/>
            <person name="Li Y."/>
            <person name="Hu J."/>
            <person name="Li Z."/>
            <person name="Lin L."/>
            <person name="Luo J."/>
            <person name="Geng L."/>
            <person name="Wang L."/>
            <person name="Long M."/>
            <person name="Wan Y."/>
            <person name="He N."/>
            <person name="Zhang Z."/>
            <person name="Lu C."/>
            <person name="Keeling P.J."/>
            <person name="Wang J."/>
            <person name="Xiang Z."/>
            <person name="Zhou Z."/>
        </authorList>
    </citation>
    <scope>NUCLEOTIDE SEQUENCE [LARGE SCALE GENOMIC DNA]</scope>
    <source>
        <strain evidence="4">CQ1 / CVCC 102059</strain>
    </source>
</reference>
<dbReference type="GO" id="GO:0004784">
    <property type="term" value="F:superoxide dismutase activity"/>
    <property type="evidence" value="ECO:0007669"/>
    <property type="project" value="InterPro"/>
</dbReference>
<sequence length="101" mass="11681">MLLLYSVQGGFGCALDKSSKKLIIIGSGNQDNPLMYDANHIPLLGLDVWEHAYYLRYKNKRPEYVSNWWNVVNWKFVNCAYESFVVKGKKFEMTPDGTIKL</sequence>
<dbReference type="Proteomes" id="UP000016927">
    <property type="component" value="Unassembled WGS sequence"/>
</dbReference>
<dbReference type="EMBL" id="KB908912">
    <property type="protein sequence ID" value="EOB15373.1"/>
    <property type="molecule type" value="Genomic_DNA"/>
</dbReference>
<evidence type="ECO:0000313" key="3">
    <source>
        <dbReference type="EMBL" id="EOB15373.1"/>
    </source>
</evidence>
<name>R0MR72_NOSB1</name>
<dbReference type="Pfam" id="PF02777">
    <property type="entry name" value="Sod_Fe_C"/>
    <property type="match status" value="1"/>
</dbReference>
<comment type="function">
    <text evidence="1">Component of the mitochondrial ribosome (mitoribosome), a dedicated translation machinery responsible for the synthesis of mitochondrial genome-encoded proteins, including at least some of the essential transmembrane subunits of the mitochondrial respiratory chain. The mitoribosomes are attached to the mitochondrial inner membrane and translation products are cotranslationally integrated into the membrane.</text>
</comment>
<evidence type="ECO:0000256" key="1">
    <source>
        <dbReference type="ARBA" id="ARBA00037226"/>
    </source>
</evidence>
<feature type="domain" description="Manganese/iron superoxide dismutase C-terminal" evidence="2">
    <location>
        <begin position="11"/>
        <end position="78"/>
    </location>
</feature>